<proteinExistence type="predicted"/>
<keyword evidence="5" id="KW-0175">Coiled coil</keyword>
<feature type="compositionally biased region" description="Basic and acidic residues" evidence="6">
    <location>
        <begin position="331"/>
        <end position="344"/>
    </location>
</feature>
<dbReference type="Pfam" id="PF00097">
    <property type="entry name" value="zf-C3HC4"/>
    <property type="match status" value="1"/>
</dbReference>
<feature type="compositionally biased region" description="Low complexity" evidence="6">
    <location>
        <begin position="613"/>
        <end position="632"/>
    </location>
</feature>
<feature type="compositionally biased region" description="Basic and acidic residues" evidence="6">
    <location>
        <begin position="559"/>
        <end position="574"/>
    </location>
</feature>
<evidence type="ECO:0000256" key="6">
    <source>
        <dbReference type="SAM" id="MobiDB-lite"/>
    </source>
</evidence>
<dbReference type="InterPro" id="IPR001841">
    <property type="entry name" value="Znf_RING"/>
</dbReference>
<name>A0A9C6TXP1_FRAOC</name>
<feature type="compositionally biased region" description="Basic and acidic residues" evidence="6">
    <location>
        <begin position="954"/>
        <end position="979"/>
    </location>
</feature>
<evidence type="ECO:0000256" key="4">
    <source>
        <dbReference type="PROSITE-ProRule" id="PRU00175"/>
    </source>
</evidence>
<keyword evidence="1" id="KW-0479">Metal-binding</keyword>
<dbReference type="PROSITE" id="PS50089">
    <property type="entry name" value="ZF_RING_2"/>
    <property type="match status" value="1"/>
</dbReference>
<feature type="compositionally biased region" description="Basic residues" evidence="6">
    <location>
        <begin position="864"/>
        <end position="873"/>
    </location>
</feature>
<dbReference type="Gene3D" id="3.30.40.10">
    <property type="entry name" value="Zinc/RING finger domain, C3HC4 (zinc finger)"/>
    <property type="match status" value="1"/>
</dbReference>
<dbReference type="SUPFAM" id="SSF57850">
    <property type="entry name" value="RING/U-box"/>
    <property type="match status" value="1"/>
</dbReference>
<feature type="region of interest" description="Disordered" evidence="6">
    <location>
        <begin position="331"/>
        <end position="365"/>
    </location>
</feature>
<feature type="coiled-coil region" evidence="5">
    <location>
        <begin position="179"/>
        <end position="221"/>
    </location>
</feature>
<evidence type="ECO:0000256" key="5">
    <source>
        <dbReference type="SAM" id="Coils"/>
    </source>
</evidence>
<dbReference type="KEGG" id="foc:113209946"/>
<feature type="compositionally biased region" description="Low complexity" evidence="6">
    <location>
        <begin position="753"/>
        <end position="768"/>
    </location>
</feature>
<accession>A0A9C6TXP1</accession>
<dbReference type="PANTHER" id="PTHR25462:SF296">
    <property type="entry name" value="MEIOTIC P26, ISOFORM F"/>
    <property type="match status" value="1"/>
</dbReference>
<feature type="compositionally biased region" description="Acidic residues" evidence="6">
    <location>
        <begin position="693"/>
        <end position="713"/>
    </location>
</feature>
<feature type="region of interest" description="Disordered" evidence="6">
    <location>
        <begin position="382"/>
        <end position="1025"/>
    </location>
</feature>
<reference evidence="9" key="1">
    <citation type="journal article" date="2018" name="Proc. Natl. Acad. Sci. U.S.A.">
        <title>Phylogenomics and the evolution of hemipteroid insects.</title>
        <authorList>
            <person name="Johnson K.P."/>
            <person name="Dietrich C.H."/>
            <person name="Friedrich F."/>
            <person name="Beutel R.G."/>
            <person name="Wipfler B."/>
            <person name="Peters R.S."/>
            <person name="Allen J.M."/>
            <person name="Petersen M."/>
            <person name="Donath A."/>
            <person name="Walden K.K."/>
            <person name="Kozlov A.M."/>
            <person name="Podsiadlowski L."/>
            <person name="Mayer C."/>
            <person name="Meusemann K."/>
            <person name="Vasilikopoulos A."/>
            <person name="Waterhouse R.M."/>
            <person name="Cameron S.L."/>
            <person name="Weirauch C."/>
            <person name="Swanson D.R."/>
            <person name="Percy D.M."/>
            <person name="Hardy N.B."/>
            <person name="Terry I."/>
            <person name="Liu S."/>
            <person name="Zhou X."/>
            <person name="Misof B."/>
            <person name="Robertson H.M."/>
            <person name="Yoshizawa K."/>
        </authorList>
    </citation>
    <scope>NUCLEOTIDE SEQUENCE</scope>
    <source>
        <tissue evidence="9">Whole organism</tissue>
    </source>
</reference>
<feature type="compositionally biased region" description="Low complexity" evidence="6">
    <location>
        <begin position="801"/>
        <end position="820"/>
    </location>
</feature>
<evidence type="ECO:0000256" key="3">
    <source>
        <dbReference type="ARBA" id="ARBA00022833"/>
    </source>
</evidence>
<dbReference type="InterPro" id="IPR018957">
    <property type="entry name" value="Znf_C3HC4_RING-type"/>
</dbReference>
<keyword evidence="3" id="KW-0862">Zinc</keyword>
<dbReference type="FunFam" id="3.30.40.10:FF:000185">
    <property type="entry name" value="RING finger protein nhl-1"/>
    <property type="match status" value="1"/>
</dbReference>
<evidence type="ECO:0000256" key="2">
    <source>
        <dbReference type="ARBA" id="ARBA00022771"/>
    </source>
</evidence>
<feature type="domain" description="RING-type" evidence="7">
    <location>
        <begin position="10"/>
        <end position="52"/>
    </location>
</feature>
<feature type="compositionally biased region" description="Basic and acidic residues" evidence="6">
    <location>
        <begin position="354"/>
        <end position="365"/>
    </location>
</feature>
<dbReference type="GO" id="GO:0008270">
    <property type="term" value="F:zinc ion binding"/>
    <property type="evidence" value="ECO:0007669"/>
    <property type="project" value="UniProtKB-KW"/>
</dbReference>
<keyword evidence="2 4" id="KW-0863">Zinc-finger</keyword>
<dbReference type="PANTHER" id="PTHR25462">
    <property type="entry name" value="BONUS, ISOFORM C-RELATED"/>
    <property type="match status" value="1"/>
</dbReference>
<feature type="compositionally biased region" description="Low complexity" evidence="6">
    <location>
        <begin position="646"/>
        <end position="661"/>
    </location>
</feature>
<evidence type="ECO:0000259" key="7">
    <source>
        <dbReference type="PROSITE" id="PS50089"/>
    </source>
</evidence>
<dbReference type="GeneID" id="113209946"/>
<dbReference type="InterPro" id="IPR013083">
    <property type="entry name" value="Znf_RING/FYVE/PHD"/>
</dbReference>
<feature type="compositionally biased region" description="Low complexity" evidence="6">
    <location>
        <begin position="488"/>
        <end position="511"/>
    </location>
</feature>
<dbReference type="InterPro" id="IPR047153">
    <property type="entry name" value="TRIM45/56/19-like"/>
</dbReference>
<evidence type="ECO:0000256" key="1">
    <source>
        <dbReference type="ARBA" id="ARBA00022723"/>
    </source>
</evidence>
<gene>
    <name evidence="9" type="primary">LOC113209946</name>
</gene>
<feature type="compositionally biased region" description="Basic and acidic residues" evidence="6">
    <location>
        <begin position="1001"/>
        <end position="1015"/>
    </location>
</feature>
<evidence type="ECO:0000313" key="8">
    <source>
        <dbReference type="Proteomes" id="UP000504606"/>
    </source>
</evidence>
<dbReference type="SMART" id="SM00184">
    <property type="entry name" value="RING"/>
    <property type="match status" value="1"/>
</dbReference>
<organism evidence="8 9">
    <name type="scientific">Frankliniella occidentalis</name>
    <name type="common">Western flower thrips</name>
    <name type="synonym">Euthrips occidentalis</name>
    <dbReference type="NCBI Taxonomy" id="133901"/>
    <lineage>
        <taxon>Eukaryota</taxon>
        <taxon>Metazoa</taxon>
        <taxon>Ecdysozoa</taxon>
        <taxon>Arthropoda</taxon>
        <taxon>Hexapoda</taxon>
        <taxon>Insecta</taxon>
        <taxon>Pterygota</taxon>
        <taxon>Neoptera</taxon>
        <taxon>Paraneoptera</taxon>
        <taxon>Thysanoptera</taxon>
        <taxon>Terebrantia</taxon>
        <taxon>Thripoidea</taxon>
        <taxon>Thripidae</taxon>
        <taxon>Frankliniella</taxon>
    </lineage>
</organism>
<dbReference type="AlphaFoldDB" id="A0A9C6TXP1"/>
<dbReference type="Proteomes" id="UP000504606">
    <property type="component" value="Unplaced"/>
</dbReference>
<dbReference type="CDD" id="cd16524">
    <property type="entry name" value="RING-HC_NHL-1-like"/>
    <property type="match status" value="1"/>
</dbReference>
<protein>
    <submittedName>
        <fullName evidence="9">Treacle protein-like</fullName>
    </submittedName>
</protein>
<reference evidence="9" key="2">
    <citation type="submission" date="2025-08" db="UniProtKB">
        <authorList>
            <consortium name="RefSeq"/>
        </authorList>
    </citation>
    <scope>IDENTIFICATION</scope>
    <source>
        <tissue evidence="9">Whole organism</tissue>
    </source>
</reference>
<feature type="compositionally biased region" description="Polar residues" evidence="6">
    <location>
        <begin position="526"/>
        <end position="535"/>
    </location>
</feature>
<feature type="compositionally biased region" description="Basic and acidic residues" evidence="6">
    <location>
        <begin position="466"/>
        <end position="480"/>
    </location>
</feature>
<dbReference type="OrthoDB" id="342730at2759"/>
<feature type="compositionally biased region" description="Basic and acidic residues" evidence="6">
    <location>
        <begin position="714"/>
        <end position="723"/>
    </location>
</feature>
<evidence type="ECO:0000313" key="9">
    <source>
        <dbReference type="RefSeq" id="XP_052124301.1"/>
    </source>
</evidence>
<feature type="compositionally biased region" description="Basic and acidic residues" evidence="6">
    <location>
        <begin position="435"/>
        <end position="447"/>
    </location>
</feature>
<sequence length="1025" mass="113481">MEQFEQLLTCAICLDRYRNPKLLPCQHSFCMEPCMDGLVDYVRRQVKCPECRAEHRIPYQGVQGYPTNVTLQRFLELHIEITGELPDPTAGQIMERCGVCSEKAYCSLCGHCDKKICEDCKGAHMDILRREIARINNQVRRALHRLQDMLAMVDKNLILLQQNCGSVSEEVDEIDRRLAKALKDRTEQLRQELDRYLSTEVRNLTQLKENLELEISNITSNCDLADKHMTEAVEWDDCELMDAKEIFLKTVEFIRNFETETGDYQRRVRFTMAHDPNQLVHHVAGYADLNINQPHAAAPGLTGSASMGLLQTPAPGLMRSKSDHRLATQFRQQEERGYDEDNRGGRLSPLAGRKFGERPPPKPAATDRRWWWRKYEGRYGRDAGGYGTGEYGDYDADSSSRPVRSKYRSRFRRDAQDAAEPEPESGRAVRFQEQQQRERVLDTEDVSKGPLSGITRLYDVPRVMKRLQESELKEKNKDKAQPTPAQPTPQQLMLQQQQQQQQQKKTVTQRQVSEEDEIAKIKRQNKSGASSSETPATVVEAREASTPARPAAERVASLKKAEEERRRGSSHEGSSDNDSDDGSSASSMQRKGLGSPSAARARGDTTPPIAKPRSGSSDSGTSSESSRSRNTGAAFTTEEVKQKFLARGAAATTGTSSTPAAAKPPQETTPPRFQSRFLGGNRPAPPADKAKDDDEEDSTESSSEEETDSEEEEDKTKKEEVNRTDIGPLLARSANARDTASAARRGSRDDTGLSRSGTQSTTTSSYRSPLSRDDSGGSGYRSQRTSRDESDAPAPTSRYGTAAASSASSTTTSTPSSYTSRFLNKSKSTAAVDDDDSARSKASVPDESTRYPSGRSRYAALKERRSRLNRSRSSHNMGAGEDGDDAEDYSASTTSPSAYLASRGYGTGAGSELARSRSTHALKDSSPERGGERDGTALSSWARSRARSIHALRSSRDNSPERGDRDSHRDSHRESHRDAPATPSQANISAYRSRARQAALKSRETSPERGAEKDANSPALSSWAR</sequence>
<dbReference type="RefSeq" id="XP_052124301.1">
    <property type="nucleotide sequence ID" value="XM_052268341.1"/>
</dbReference>
<keyword evidence="8" id="KW-1185">Reference proteome</keyword>
<feature type="compositionally biased region" description="Basic and acidic residues" evidence="6">
    <location>
        <begin position="921"/>
        <end position="935"/>
    </location>
</feature>